<feature type="chain" id="PRO_5002077497" description="Ig-like domain-containing protein" evidence="2">
    <location>
        <begin position="27"/>
        <end position="404"/>
    </location>
</feature>
<dbReference type="Proteomes" id="UP000031036">
    <property type="component" value="Unassembled WGS sequence"/>
</dbReference>
<dbReference type="Gene3D" id="2.60.40.10">
    <property type="entry name" value="Immunoglobulins"/>
    <property type="match status" value="1"/>
</dbReference>
<comment type="caution">
    <text evidence="3">The sequence shown here is derived from an EMBL/GenBank/DDBJ whole genome shotgun (WGS) entry which is preliminary data.</text>
</comment>
<keyword evidence="1" id="KW-1133">Transmembrane helix</keyword>
<protein>
    <recommendedName>
        <fullName evidence="5">Ig-like domain-containing protein</fullName>
    </recommendedName>
</protein>
<accession>A0A0B2VQ97</accession>
<keyword evidence="1" id="KW-0812">Transmembrane</keyword>
<dbReference type="AlphaFoldDB" id="A0A0B2VQ97"/>
<dbReference type="STRING" id="6265.A0A0B2VQ97"/>
<evidence type="ECO:0000256" key="1">
    <source>
        <dbReference type="SAM" id="Phobius"/>
    </source>
</evidence>
<evidence type="ECO:0008006" key="5">
    <source>
        <dbReference type="Google" id="ProtNLM"/>
    </source>
</evidence>
<dbReference type="SUPFAM" id="SSF48726">
    <property type="entry name" value="Immunoglobulin"/>
    <property type="match status" value="1"/>
</dbReference>
<evidence type="ECO:0000256" key="2">
    <source>
        <dbReference type="SAM" id="SignalP"/>
    </source>
</evidence>
<dbReference type="OrthoDB" id="5829701at2759"/>
<keyword evidence="2" id="KW-0732">Signal</keyword>
<feature type="signal peptide" evidence="2">
    <location>
        <begin position="1"/>
        <end position="26"/>
    </location>
</feature>
<proteinExistence type="predicted"/>
<sequence length="404" mass="45477">MGTPRCAPLWLWWISLIFLLLRHTLSGFALVEGADSVLTWRYKRELANETGAKTAADMPDEPTLSMRPKTPEELKIPQCEDSTADCAYGGKCVAGPNGYKSCLCPASCPVSIPVSCRAEKHDDYCLSMSDDYREKFLLPEPTCYMGICVCPPMFDPWKMEGSVKLLPFKCDRRELRVQGVALPSDSVYQGTDAMLFCCINMDPRTFVNEDGVDFIQNSSIIREPTSTPYHEIFTDGFEPPRCWSLDIKNAQFSDSGSYLCHVKTVGRHEIPANFTIEFVVKAHQAQPIRSRLHRRRTTAALQTPFSGATSIPHLVLRQRLSVAFGSQASTNHELITKKKQGASTVIRTISELYRMQPRPQDLLLFGCDPQFACDSLFPMLVITIVAVNLWLFNAEESWRMLILL</sequence>
<name>A0A0B2VQ97_TOXCA</name>
<keyword evidence="1" id="KW-0472">Membrane</keyword>
<dbReference type="InterPro" id="IPR013783">
    <property type="entry name" value="Ig-like_fold"/>
</dbReference>
<gene>
    <name evidence="3" type="ORF">Tcan_17472</name>
</gene>
<dbReference type="EMBL" id="JPKZ01001177">
    <property type="protein sequence ID" value="KHN83612.1"/>
    <property type="molecule type" value="Genomic_DNA"/>
</dbReference>
<dbReference type="InterPro" id="IPR036179">
    <property type="entry name" value="Ig-like_dom_sf"/>
</dbReference>
<feature type="transmembrane region" description="Helical" evidence="1">
    <location>
        <begin position="376"/>
        <end position="394"/>
    </location>
</feature>
<evidence type="ECO:0000313" key="3">
    <source>
        <dbReference type="EMBL" id="KHN83612.1"/>
    </source>
</evidence>
<keyword evidence="4" id="KW-1185">Reference proteome</keyword>
<organism evidence="3 4">
    <name type="scientific">Toxocara canis</name>
    <name type="common">Canine roundworm</name>
    <dbReference type="NCBI Taxonomy" id="6265"/>
    <lineage>
        <taxon>Eukaryota</taxon>
        <taxon>Metazoa</taxon>
        <taxon>Ecdysozoa</taxon>
        <taxon>Nematoda</taxon>
        <taxon>Chromadorea</taxon>
        <taxon>Rhabditida</taxon>
        <taxon>Spirurina</taxon>
        <taxon>Ascaridomorpha</taxon>
        <taxon>Ascaridoidea</taxon>
        <taxon>Toxocaridae</taxon>
        <taxon>Toxocara</taxon>
    </lineage>
</organism>
<reference evidence="3 4" key="1">
    <citation type="submission" date="2014-11" db="EMBL/GenBank/DDBJ databases">
        <title>Genetic blueprint of the zoonotic pathogen Toxocara canis.</title>
        <authorList>
            <person name="Zhu X.-Q."/>
            <person name="Korhonen P.K."/>
            <person name="Cai H."/>
            <person name="Young N.D."/>
            <person name="Nejsum P."/>
            <person name="von Samson-Himmelstjerna G."/>
            <person name="Boag P.R."/>
            <person name="Tan P."/>
            <person name="Li Q."/>
            <person name="Min J."/>
            <person name="Yang Y."/>
            <person name="Wang X."/>
            <person name="Fang X."/>
            <person name="Hall R.S."/>
            <person name="Hofmann A."/>
            <person name="Sternberg P.W."/>
            <person name="Jex A.R."/>
            <person name="Gasser R.B."/>
        </authorList>
    </citation>
    <scope>NUCLEOTIDE SEQUENCE [LARGE SCALE GENOMIC DNA]</scope>
    <source>
        <strain evidence="3">PN_DK_2014</strain>
    </source>
</reference>
<evidence type="ECO:0000313" key="4">
    <source>
        <dbReference type="Proteomes" id="UP000031036"/>
    </source>
</evidence>